<evidence type="ECO:0000313" key="1">
    <source>
        <dbReference type="EMBL" id="CEK78311.1"/>
    </source>
</evidence>
<dbReference type="AlphaFoldDB" id="A0A0B7AE34"/>
<gene>
    <name evidence="1" type="primary">ORF109499</name>
</gene>
<proteinExistence type="predicted"/>
<dbReference type="EMBL" id="HACG01031446">
    <property type="protein sequence ID" value="CEK78311.1"/>
    <property type="molecule type" value="Transcribed_RNA"/>
</dbReference>
<sequence>MITFELNTILLSHSYEITEVSNRINKPDIIKILHLQVLITGNKLVSLQFCLISGLEERKNTWSS</sequence>
<reference evidence="1" key="1">
    <citation type="submission" date="2014-12" db="EMBL/GenBank/DDBJ databases">
        <title>Insight into the proteome of Arion vulgaris.</title>
        <authorList>
            <person name="Aradska J."/>
            <person name="Bulat T."/>
            <person name="Smidak R."/>
            <person name="Sarate P."/>
            <person name="Gangsoo J."/>
            <person name="Sialana F."/>
            <person name="Bilban M."/>
            <person name="Lubec G."/>
        </authorList>
    </citation>
    <scope>NUCLEOTIDE SEQUENCE</scope>
    <source>
        <tissue evidence="1">Skin</tissue>
    </source>
</reference>
<protein>
    <submittedName>
        <fullName evidence="1">Uncharacterized protein</fullName>
    </submittedName>
</protein>
<name>A0A0B7AE34_9EUPU</name>
<accession>A0A0B7AE34</accession>
<organism evidence="1">
    <name type="scientific">Arion vulgaris</name>
    <dbReference type="NCBI Taxonomy" id="1028688"/>
    <lineage>
        <taxon>Eukaryota</taxon>
        <taxon>Metazoa</taxon>
        <taxon>Spiralia</taxon>
        <taxon>Lophotrochozoa</taxon>
        <taxon>Mollusca</taxon>
        <taxon>Gastropoda</taxon>
        <taxon>Heterobranchia</taxon>
        <taxon>Euthyneura</taxon>
        <taxon>Panpulmonata</taxon>
        <taxon>Eupulmonata</taxon>
        <taxon>Stylommatophora</taxon>
        <taxon>Helicina</taxon>
        <taxon>Arionoidea</taxon>
        <taxon>Arionidae</taxon>
        <taxon>Arion</taxon>
    </lineage>
</organism>